<protein>
    <recommendedName>
        <fullName evidence="5">Secreted protein</fullName>
    </recommendedName>
</protein>
<comment type="caution">
    <text evidence="3">The sequence shown here is derived from an EMBL/GenBank/DDBJ whole genome shotgun (WGS) entry which is preliminary data.</text>
</comment>
<name>A0A2T0Q1X2_9ACTN</name>
<keyword evidence="2" id="KW-0732">Signal</keyword>
<feature type="region of interest" description="Disordered" evidence="1">
    <location>
        <begin position="135"/>
        <end position="154"/>
    </location>
</feature>
<evidence type="ECO:0000313" key="4">
    <source>
        <dbReference type="Proteomes" id="UP000237846"/>
    </source>
</evidence>
<evidence type="ECO:0000256" key="1">
    <source>
        <dbReference type="SAM" id="MobiDB-lite"/>
    </source>
</evidence>
<organism evidence="3 4">
    <name type="scientific">Allonocardiopsis opalescens</name>
    <dbReference type="NCBI Taxonomy" id="1144618"/>
    <lineage>
        <taxon>Bacteria</taxon>
        <taxon>Bacillati</taxon>
        <taxon>Actinomycetota</taxon>
        <taxon>Actinomycetes</taxon>
        <taxon>Streptosporangiales</taxon>
        <taxon>Allonocardiopsis</taxon>
    </lineage>
</organism>
<dbReference type="PROSITE" id="PS51257">
    <property type="entry name" value="PROKAR_LIPOPROTEIN"/>
    <property type="match status" value="1"/>
</dbReference>
<dbReference type="EMBL" id="PVZC01000005">
    <property type="protein sequence ID" value="PRX97793.1"/>
    <property type="molecule type" value="Genomic_DNA"/>
</dbReference>
<feature type="signal peptide" evidence="2">
    <location>
        <begin position="1"/>
        <end position="37"/>
    </location>
</feature>
<reference evidence="3 4" key="1">
    <citation type="submission" date="2018-03" db="EMBL/GenBank/DDBJ databases">
        <title>Genomic Encyclopedia of Archaeal and Bacterial Type Strains, Phase II (KMG-II): from individual species to whole genera.</title>
        <authorList>
            <person name="Goeker M."/>
        </authorList>
    </citation>
    <scope>NUCLEOTIDE SEQUENCE [LARGE SCALE GENOMIC DNA]</scope>
    <source>
        <strain evidence="3 4">DSM 45601</strain>
    </source>
</reference>
<gene>
    <name evidence="3" type="ORF">CLV72_105143</name>
</gene>
<accession>A0A2T0Q1X2</accession>
<feature type="chain" id="PRO_5015624948" description="Secreted protein" evidence="2">
    <location>
        <begin position="38"/>
        <end position="174"/>
    </location>
</feature>
<keyword evidence="4" id="KW-1185">Reference proteome</keyword>
<feature type="region of interest" description="Disordered" evidence="1">
    <location>
        <begin position="70"/>
        <end position="96"/>
    </location>
</feature>
<dbReference type="AlphaFoldDB" id="A0A2T0Q1X2"/>
<dbReference type="RefSeq" id="WP_146159468.1">
    <property type="nucleotide sequence ID" value="NZ_PVZC01000005.1"/>
</dbReference>
<evidence type="ECO:0000256" key="2">
    <source>
        <dbReference type="SAM" id="SignalP"/>
    </source>
</evidence>
<sequence>MRTTTRDRRRRRAAARGMALALPCAALALLAACGAPADSGEPEAAPSDSEQAFMDWQLAYAQCMRENGVDMADPVQGEGGVSQGFDLSGTDPEVVEQAGTACREELGEPPVSGMDRDPEAVREEQLELAECLREQGYDVADPVPGEAMGLPSDIGDDAASACGLEGGFAPAAPR</sequence>
<dbReference type="Proteomes" id="UP000237846">
    <property type="component" value="Unassembled WGS sequence"/>
</dbReference>
<dbReference type="OrthoDB" id="7949713at2"/>
<proteinExistence type="predicted"/>
<evidence type="ECO:0008006" key="5">
    <source>
        <dbReference type="Google" id="ProtNLM"/>
    </source>
</evidence>
<evidence type="ECO:0000313" key="3">
    <source>
        <dbReference type="EMBL" id="PRX97793.1"/>
    </source>
</evidence>